<evidence type="ECO:0000256" key="5">
    <source>
        <dbReference type="SAM" id="Phobius"/>
    </source>
</evidence>
<feature type="transmembrane region" description="Helical" evidence="5">
    <location>
        <begin position="96"/>
        <end position="115"/>
    </location>
</feature>
<accession>A0A3E1RHE9</accession>
<reference evidence="7 8" key="1">
    <citation type="submission" date="2018-05" db="EMBL/GenBank/DDBJ databases">
        <title>Rhodoferax soyangensis sp.nov., isolated from an oligotrophic freshwater lake.</title>
        <authorList>
            <person name="Park M."/>
        </authorList>
    </citation>
    <scope>NUCLEOTIDE SEQUENCE [LARGE SCALE GENOMIC DNA]</scope>
    <source>
        <strain evidence="7 8">IMCC26218</strain>
    </source>
</reference>
<feature type="transmembrane region" description="Helical" evidence="5">
    <location>
        <begin position="122"/>
        <end position="144"/>
    </location>
</feature>
<feature type="transmembrane region" description="Helical" evidence="5">
    <location>
        <begin position="283"/>
        <end position="302"/>
    </location>
</feature>
<keyword evidence="4 5" id="KW-0472">Membrane</keyword>
<dbReference type="OrthoDB" id="8898723at2"/>
<dbReference type="EMBL" id="QFZK01000001">
    <property type="protein sequence ID" value="RFO98673.1"/>
    <property type="molecule type" value="Genomic_DNA"/>
</dbReference>
<dbReference type="InterPro" id="IPR007016">
    <property type="entry name" value="O-antigen_ligase-rel_domated"/>
</dbReference>
<feature type="transmembrane region" description="Helical" evidence="5">
    <location>
        <begin position="419"/>
        <end position="439"/>
    </location>
</feature>
<comment type="subcellular location">
    <subcellularLocation>
        <location evidence="1">Membrane</location>
        <topology evidence="1">Multi-pass membrane protein</topology>
    </subcellularLocation>
</comment>
<keyword evidence="8" id="KW-1185">Reference proteome</keyword>
<feature type="transmembrane region" description="Helical" evidence="5">
    <location>
        <begin position="220"/>
        <end position="239"/>
    </location>
</feature>
<dbReference type="PANTHER" id="PTHR37422:SF13">
    <property type="entry name" value="LIPOPOLYSACCHARIDE BIOSYNTHESIS PROTEIN PA4999-RELATED"/>
    <property type="match status" value="1"/>
</dbReference>
<feature type="transmembrane region" description="Helical" evidence="5">
    <location>
        <begin position="36"/>
        <end position="56"/>
    </location>
</feature>
<evidence type="ECO:0000313" key="8">
    <source>
        <dbReference type="Proteomes" id="UP000260665"/>
    </source>
</evidence>
<feature type="domain" description="O-antigen ligase-related" evidence="6">
    <location>
        <begin position="229"/>
        <end position="429"/>
    </location>
</feature>
<dbReference type="PANTHER" id="PTHR37422">
    <property type="entry name" value="TEICHURONIC ACID BIOSYNTHESIS PROTEIN TUAE"/>
    <property type="match status" value="1"/>
</dbReference>
<proteinExistence type="predicted"/>
<feature type="transmembrane region" description="Helical" evidence="5">
    <location>
        <begin position="196"/>
        <end position="213"/>
    </location>
</feature>
<comment type="caution">
    <text evidence="7">The sequence shown here is derived from an EMBL/GenBank/DDBJ whole genome shotgun (WGS) entry which is preliminary data.</text>
</comment>
<dbReference type="InterPro" id="IPR051533">
    <property type="entry name" value="WaaL-like"/>
</dbReference>
<evidence type="ECO:0000256" key="4">
    <source>
        <dbReference type="ARBA" id="ARBA00023136"/>
    </source>
</evidence>
<keyword evidence="3 5" id="KW-1133">Transmembrane helix</keyword>
<sequence>MIQESKYTFKNGIYGLFLLLFAIFPISNTIALRNVLIVLLTGAMLVLLVFGQGRFAHPLRSSLKKMPWPILLWVGLLLLFPLWAREAPTAWHNLGGQWLEALLAGFIGYAAFHLLGRNGPGLLALGYASAVPLLLHLLLCIAATQGLLDGAFFANPTIATLWNSLRHPEAFQTNAHWTLSALMKGFRGIEPMHGNLGYPACQSICLFCAALVQDLRDRRVRGLVASSVGIALCFLSILIAQSRGAILYAFLIMLVSISLTKVRASRPVAAVSQPNNVHLGPRGTVLGFLAALVLLVVTFQYAKNDPRWFSMTDSVVAAFAIEDPSKALCEGLDPSVQEGIRSRLADRDAKYVQAVIDGLNSDGGRILVLRAGFQLMLENPVGLDGSRQSYRKLIKEKCGHEPVLQFAHSHNSWIDLTLALGWVGTLAFACLMGLFFYRGLVGMRSGVDRQWAMALVLVSCFWILRGVADSVYREHYLQMQFMLLMYLFGRWQFAADAA</sequence>
<feature type="transmembrane region" description="Helical" evidence="5">
    <location>
        <begin position="245"/>
        <end position="262"/>
    </location>
</feature>
<evidence type="ECO:0000256" key="3">
    <source>
        <dbReference type="ARBA" id="ARBA00022989"/>
    </source>
</evidence>
<feature type="transmembrane region" description="Helical" evidence="5">
    <location>
        <begin position="12"/>
        <end position="30"/>
    </location>
</feature>
<gene>
    <name evidence="7" type="ORF">DIC66_01955</name>
</gene>
<name>A0A3E1RHE9_9BURK</name>
<feature type="transmembrane region" description="Helical" evidence="5">
    <location>
        <begin position="451"/>
        <end position="468"/>
    </location>
</feature>
<evidence type="ECO:0000313" key="7">
    <source>
        <dbReference type="EMBL" id="RFO98673.1"/>
    </source>
</evidence>
<evidence type="ECO:0000256" key="2">
    <source>
        <dbReference type="ARBA" id="ARBA00022692"/>
    </source>
</evidence>
<dbReference type="Proteomes" id="UP000260665">
    <property type="component" value="Unassembled WGS sequence"/>
</dbReference>
<protein>
    <recommendedName>
        <fullName evidence="6">O-antigen ligase-related domain-containing protein</fullName>
    </recommendedName>
</protein>
<dbReference type="AlphaFoldDB" id="A0A3E1RHE9"/>
<evidence type="ECO:0000259" key="6">
    <source>
        <dbReference type="Pfam" id="PF04932"/>
    </source>
</evidence>
<dbReference type="GO" id="GO:0016020">
    <property type="term" value="C:membrane"/>
    <property type="evidence" value="ECO:0007669"/>
    <property type="project" value="UniProtKB-SubCell"/>
</dbReference>
<keyword evidence="2 5" id="KW-0812">Transmembrane</keyword>
<feature type="transmembrane region" description="Helical" evidence="5">
    <location>
        <begin position="68"/>
        <end position="84"/>
    </location>
</feature>
<dbReference type="RefSeq" id="WP_117173499.1">
    <property type="nucleotide sequence ID" value="NZ_QFZK01000001.1"/>
</dbReference>
<evidence type="ECO:0000256" key="1">
    <source>
        <dbReference type="ARBA" id="ARBA00004141"/>
    </source>
</evidence>
<organism evidence="7 8">
    <name type="scientific">Rhodoferax lacus</name>
    <dbReference type="NCBI Taxonomy" id="2184758"/>
    <lineage>
        <taxon>Bacteria</taxon>
        <taxon>Pseudomonadati</taxon>
        <taxon>Pseudomonadota</taxon>
        <taxon>Betaproteobacteria</taxon>
        <taxon>Burkholderiales</taxon>
        <taxon>Comamonadaceae</taxon>
        <taxon>Rhodoferax</taxon>
    </lineage>
</organism>
<dbReference type="Pfam" id="PF04932">
    <property type="entry name" value="Wzy_C"/>
    <property type="match status" value="1"/>
</dbReference>